<dbReference type="GO" id="GO:0009306">
    <property type="term" value="P:protein secretion"/>
    <property type="evidence" value="ECO:0007669"/>
    <property type="project" value="InterPro"/>
</dbReference>
<dbReference type="PANTHER" id="PTHR30332:SF25">
    <property type="entry name" value="SECRETIN XPSD"/>
    <property type="match status" value="1"/>
</dbReference>
<sequence length="177" mass="19050">MGTDVPVITSQAASDQQSGDGTRDVLQSVQFRSTGVLLNIEPIVYSTGRVDLTITQEVSSALPNPNAAIASPIISNRNLSTQLTLDDGGTAVLGGLIQDSITRGDTGIPLLKDIPWIGSLFSVDSLSVERTELLVIITAYIIRSSEDRARFVDYLTDDINQSLADPLKLRTRLPKQP</sequence>
<protein>
    <recommendedName>
        <fullName evidence="3">Type II/III secretion system secretin-like domain-containing protein</fullName>
    </recommendedName>
</protein>
<dbReference type="PRINTS" id="PR00811">
    <property type="entry name" value="BCTERIALGSPD"/>
</dbReference>
<keyword evidence="5" id="KW-1185">Reference proteome</keyword>
<dbReference type="Pfam" id="PF00263">
    <property type="entry name" value="Secretin"/>
    <property type="match status" value="1"/>
</dbReference>
<name>A0A5A7NBY2_9PROT</name>
<dbReference type="GO" id="GO:0015627">
    <property type="term" value="C:type II protein secretion system complex"/>
    <property type="evidence" value="ECO:0007669"/>
    <property type="project" value="TreeGrafter"/>
</dbReference>
<dbReference type="Proteomes" id="UP000324996">
    <property type="component" value="Unassembled WGS sequence"/>
</dbReference>
<evidence type="ECO:0000313" key="4">
    <source>
        <dbReference type="EMBL" id="GER04476.1"/>
    </source>
</evidence>
<dbReference type="AlphaFoldDB" id="A0A5A7NBY2"/>
<gene>
    <name evidence="4" type="ORF">JCM17846_21580</name>
</gene>
<reference evidence="4 5" key="1">
    <citation type="submission" date="2019-09" db="EMBL/GenBank/DDBJ databases">
        <title>NBRP : Genome information of microbial organism related human and environment.</title>
        <authorList>
            <person name="Hattori M."/>
            <person name="Oshima K."/>
            <person name="Inaba H."/>
            <person name="Suda W."/>
            <person name="Sakamoto M."/>
            <person name="Iino T."/>
            <person name="Kitahara M."/>
            <person name="Oshida Y."/>
            <person name="Iida T."/>
            <person name="Kudo T."/>
            <person name="Itoh T."/>
            <person name="Ohkuma M."/>
        </authorList>
    </citation>
    <scope>NUCLEOTIDE SEQUENCE [LARGE SCALE GENOMIC DNA]</scope>
    <source>
        <strain evidence="4 5">Q-1</strain>
    </source>
</reference>
<dbReference type="InterPro" id="IPR050810">
    <property type="entry name" value="Bact_Secretion_Sys_Channel"/>
</dbReference>
<dbReference type="InterPro" id="IPR001775">
    <property type="entry name" value="GspD/PilQ"/>
</dbReference>
<comment type="caution">
    <text evidence="4">The sequence shown here is derived from an EMBL/GenBank/DDBJ whole genome shotgun (WGS) entry which is preliminary data.</text>
</comment>
<dbReference type="InterPro" id="IPR004846">
    <property type="entry name" value="T2SS/T3SS_dom"/>
</dbReference>
<organism evidence="4 5">
    <name type="scientific">Iodidimonas nitroreducens</name>
    <dbReference type="NCBI Taxonomy" id="1236968"/>
    <lineage>
        <taxon>Bacteria</taxon>
        <taxon>Pseudomonadati</taxon>
        <taxon>Pseudomonadota</taxon>
        <taxon>Alphaproteobacteria</taxon>
        <taxon>Iodidimonadales</taxon>
        <taxon>Iodidimonadaceae</taxon>
        <taxon>Iodidimonas</taxon>
    </lineage>
</organism>
<comment type="similarity">
    <text evidence="1">Belongs to the bacterial secretin family.</text>
</comment>
<feature type="domain" description="Type II/III secretion system secretin-like" evidence="3">
    <location>
        <begin position="2"/>
        <end position="143"/>
    </location>
</feature>
<evidence type="ECO:0000256" key="1">
    <source>
        <dbReference type="RuleBase" id="RU004003"/>
    </source>
</evidence>
<dbReference type="PANTHER" id="PTHR30332">
    <property type="entry name" value="PROBABLE GENERAL SECRETION PATHWAY PROTEIN D"/>
    <property type="match status" value="1"/>
</dbReference>
<feature type="region of interest" description="Disordered" evidence="2">
    <location>
        <begin position="1"/>
        <end position="21"/>
    </location>
</feature>
<evidence type="ECO:0000313" key="5">
    <source>
        <dbReference type="Proteomes" id="UP000324996"/>
    </source>
</evidence>
<accession>A0A5A7NBY2</accession>
<dbReference type="EMBL" id="BKCN01000010">
    <property type="protein sequence ID" value="GER04476.1"/>
    <property type="molecule type" value="Genomic_DNA"/>
</dbReference>
<evidence type="ECO:0000259" key="3">
    <source>
        <dbReference type="Pfam" id="PF00263"/>
    </source>
</evidence>
<proteinExistence type="inferred from homology"/>
<evidence type="ECO:0000256" key="2">
    <source>
        <dbReference type="SAM" id="MobiDB-lite"/>
    </source>
</evidence>
<feature type="compositionally biased region" description="Polar residues" evidence="2">
    <location>
        <begin position="8"/>
        <end position="21"/>
    </location>
</feature>